<accession>A0A0E2BCA2</accession>
<evidence type="ECO:0000256" key="3">
    <source>
        <dbReference type="ARBA" id="ARBA00022573"/>
    </source>
</evidence>
<proteinExistence type="inferred from homology"/>
<evidence type="ECO:0000313" key="6">
    <source>
        <dbReference type="EMBL" id="EKO32549.1"/>
    </source>
</evidence>
<dbReference type="Proteomes" id="UP000006329">
    <property type="component" value="Unassembled WGS sequence"/>
</dbReference>
<evidence type="ECO:0000256" key="1">
    <source>
        <dbReference type="ARBA" id="ARBA00004953"/>
    </source>
</evidence>
<organism evidence="6 7">
    <name type="scientific">Leptospira santarosai str. MOR084</name>
    <dbReference type="NCBI Taxonomy" id="1049984"/>
    <lineage>
        <taxon>Bacteria</taxon>
        <taxon>Pseudomonadati</taxon>
        <taxon>Spirochaetota</taxon>
        <taxon>Spirochaetia</taxon>
        <taxon>Leptospirales</taxon>
        <taxon>Leptospiraceae</taxon>
        <taxon>Leptospira</taxon>
    </lineage>
</organism>
<dbReference type="InterPro" id="IPR003722">
    <property type="entry name" value="Cbl_synth_CobH/CbiC"/>
</dbReference>
<dbReference type="InterPro" id="IPR036588">
    <property type="entry name" value="CobH/CbiC_sf"/>
</dbReference>
<dbReference type="SUPFAM" id="SSF63965">
    <property type="entry name" value="Precorrin-8X methylmutase CbiC/CobH"/>
    <property type="match status" value="1"/>
</dbReference>
<evidence type="ECO:0000259" key="5">
    <source>
        <dbReference type="Pfam" id="PF02570"/>
    </source>
</evidence>
<comment type="caution">
    <text evidence="6">The sequence shown here is derived from an EMBL/GenBank/DDBJ whole genome shotgun (WGS) entry which is preliminary data.</text>
</comment>
<protein>
    <submittedName>
        <fullName evidence="6">Precorrin-8X methylmutase</fullName>
        <ecNumber evidence="6">5.4.99.61</ecNumber>
    </submittedName>
</protein>
<evidence type="ECO:0000256" key="2">
    <source>
        <dbReference type="ARBA" id="ARBA00009774"/>
    </source>
</evidence>
<dbReference type="Pfam" id="PF02570">
    <property type="entry name" value="CbiC"/>
    <property type="match status" value="1"/>
</dbReference>
<evidence type="ECO:0000313" key="7">
    <source>
        <dbReference type="Proteomes" id="UP000006329"/>
    </source>
</evidence>
<evidence type="ECO:0000256" key="4">
    <source>
        <dbReference type="ARBA" id="ARBA00023235"/>
    </source>
</evidence>
<dbReference type="EMBL" id="AHON02000064">
    <property type="protein sequence ID" value="EKO32549.1"/>
    <property type="molecule type" value="Genomic_DNA"/>
</dbReference>
<dbReference type="UniPathway" id="UPA00148"/>
<dbReference type="GO" id="GO:0009236">
    <property type="term" value="P:cobalamin biosynthetic process"/>
    <property type="evidence" value="ECO:0007669"/>
    <property type="project" value="UniProtKB-UniPathway"/>
</dbReference>
<comment type="similarity">
    <text evidence="2">Belongs to the CobH/CbiC family.</text>
</comment>
<dbReference type="EC" id="5.4.99.61" evidence="6"/>
<name>A0A0E2BCA2_9LEPT</name>
<dbReference type="PANTHER" id="PTHR43588">
    <property type="entry name" value="COBALT-PRECORRIN-8 METHYLMUTASE"/>
    <property type="match status" value="1"/>
</dbReference>
<keyword evidence="3" id="KW-0169">Cobalamin biosynthesis</keyword>
<dbReference type="AlphaFoldDB" id="A0A0E2BCA2"/>
<keyword evidence="7" id="KW-1185">Reference proteome</keyword>
<comment type="pathway">
    <text evidence="1">Cofactor biosynthesis; adenosylcobalamin biosynthesis.</text>
</comment>
<feature type="domain" description="Cobalamin biosynthesis precorrin-8X methylmutase CobH/CbiC" evidence="5">
    <location>
        <begin position="13"/>
        <end position="214"/>
    </location>
</feature>
<dbReference type="Gene3D" id="3.40.50.10230">
    <property type="entry name" value="Cobalamin biosynthesis CobH/CbiC, precorrin-8X methylmutase"/>
    <property type="match status" value="1"/>
</dbReference>
<dbReference type="PANTHER" id="PTHR43588:SF1">
    <property type="entry name" value="COBALT-PRECORRIN-8 METHYLMUTASE"/>
    <property type="match status" value="1"/>
</dbReference>
<sequence>MNDMRQMTSLGREIEDRSFSIIDEEAGPHSFSEEEWEVVRRIIHATADFEYKNITKIHHKAIDSGIRALRSGSPIVCDVQMILAGLNRDRLKVYGCKTYCFISDEDVIAKAKEKNSTRAIEAIRKANAYDLLNGAVIAVGNAPTALLEIERLIRTEGIKPALIVGVPVGFVSAIESKEIILKLEYSNVFSAPYILTKGRKGGSTIAVAILHALLLLSSQRGEK</sequence>
<reference evidence="6" key="1">
    <citation type="submission" date="2012-10" db="EMBL/GenBank/DDBJ databases">
        <authorList>
            <person name="Harkins D.M."/>
            <person name="Durkin A.S."/>
            <person name="Brinkac L.M."/>
            <person name="Haft D.H."/>
            <person name="Selengut J.D."/>
            <person name="Sanka R."/>
            <person name="DePew J."/>
            <person name="Purushe J."/>
            <person name="Matthias M.A."/>
            <person name="Vinetz J.M."/>
            <person name="Sutton G.G."/>
            <person name="Nierman W.C."/>
            <person name="Fouts D.E."/>
        </authorList>
    </citation>
    <scope>NUCLEOTIDE SEQUENCE [LARGE SCALE GENOMIC DNA]</scope>
    <source>
        <strain evidence="6">MOR084</strain>
    </source>
</reference>
<dbReference type="GO" id="GO:0016993">
    <property type="term" value="F:precorrin-8X methylmutase activity"/>
    <property type="evidence" value="ECO:0007669"/>
    <property type="project" value="InterPro"/>
</dbReference>
<keyword evidence="4 6" id="KW-0413">Isomerase</keyword>
<dbReference type="RefSeq" id="WP_004477230.1">
    <property type="nucleotide sequence ID" value="NZ_AHON02000064.1"/>
</dbReference>
<gene>
    <name evidence="6" type="primary">cobH</name>
    <name evidence="6" type="ORF">LEP1GSC179_0723</name>
</gene>